<name>A0A9N9HXJ4_9GLOM</name>
<evidence type="ECO:0000313" key="2">
    <source>
        <dbReference type="EMBL" id="CAG8710716.1"/>
    </source>
</evidence>
<organism evidence="2 3">
    <name type="scientific">Funneliformis caledonium</name>
    <dbReference type="NCBI Taxonomy" id="1117310"/>
    <lineage>
        <taxon>Eukaryota</taxon>
        <taxon>Fungi</taxon>
        <taxon>Fungi incertae sedis</taxon>
        <taxon>Mucoromycota</taxon>
        <taxon>Glomeromycotina</taxon>
        <taxon>Glomeromycetes</taxon>
        <taxon>Glomerales</taxon>
        <taxon>Glomeraceae</taxon>
        <taxon>Funneliformis</taxon>
    </lineage>
</organism>
<dbReference type="EMBL" id="CAJVPQ010008871">
    <property type="protein sequence ID" value="CAG8710716.1"/>
    <property type="molecule type" value="Genomic_DNA"/>
</dbReference>
<feature type="region of interest" description="Disordered" evidence="1">
    <location>
        <begin position="87"/>
        <end position="115"/>
    </location>
</feature>
<comment type="caution">
    <text evidence="2">The sequence shown here is derived from an EMBL/GenBank/DDBJ whole genome shotgun (WGS) entry which is preliminary data.</text>
</comment>
<gene>
    <name evidence="2" type="ORF">FCALED_LOCUS13900</name>
</gene>
<sequence>MKQIHTKQTSKKKIVIQKRITSKNTKRNSSPMKISEICSNLQSINELLLYSDSNSSKNVLIDERQKHSTFEIPVKFHNSESGFTITSSTISNNSQEPEFTTSSNTMSNSDQSTSQQIERVNEFTQIIIEDEINFIPMTEKYGSYFKNFTKMLFFI</sequence>
<keyword evidence="3" id="KW-1185">Reference proteome</keyword>
<evidence type="ECO:0000313" key="3">
    <source>
        <dbReference type="Proteomes" id="UP000789570"/>
    </source>
</evidence>
<accession>A0A9N9HXJ4</accession>
<feature type="compositionally biased region" description="Polar residues" evidence="1">
    <location>
        <begin position="95"/>
        <end position="115"/>
    </location>
</feature>
<evidence type="ECO:0000256" key="1">
    <source>
        <dbReference type="SAM" id="MobiDB-lite"/>
    </source>
</evidence>
<dbReference type="Proteomes" id="UP000789570">
    <property type="component" value="Unassembled WGS sequence"/>
</dbReference>
<proteinExistence type="predicted"/>
<reference evidence="2" key="1">
    <citation type="submission" date="2021-06" db="EMBL/GenBank/DDBJ databases">
        <authorList>
            <person name="Kallberg Y."/>
            <person name="Tangrot J."/>
            <person name="Rosling A."/>
        </authorList>
    </citation>
    <scope>NUCLEOTIDE SEQUENCE</scope>
    <source>
        <strain evidence="2">UK204</strain>
    </source>
</reference>
<dbReference type="AlphaFoldDB" id="A0A9N9HXJ4"/>
<protein>
    <submittedName>
        <fullName evidence="2">5445_t:CDS:1</fullName>
    </submittedName>
</protein>